<dbReference type="AlphaFoldDB" id="A0A438N5X4"/>
<dbReference type="InterPro" id="IPR013149">
    <property type="entry name" value="ADH-like_C"/>
</dbReference>
<dbReference type="VEuPathDB" id="FungiDB:PV10_06122"/>
<evidence type="ECO:0000256" key="3">
    <source>
        <dbReference type="ARBA" id="ARBA00022723"/>
    </source>
</evidence>
<protein>
    <recommendedName>
        <fullName evidence="7">Enoyl reductase (ER) domain-containing protein</fullName>
    </recommendedName>
</protein>
<dbReference type="Proteomes" id="UP000288859">
    <property type="component" value="Unassembled WGS sequence"/>
</dbReference>
<dbReference type="Pfam" id="PF00107">
    <property type="entry name" value="ADH_zinc_N"/>
    <property type="match status" value="1"/>
</dbReference>
<evidence type="ECO:0000256" key="1">
    <source>
        <dbReference type="ARBA" id="ARBA00001947"/>
    </source>
</evidence>
<dbReference type="CDD" id="cd08254">
    <property type="entry name" value="hydroxyacyl_CoA_DH"/>
    <property type="match status" value="1"/>
</dbReference>
<evidence type="ECO:0000256" key="2">
    <source>
        <dbReference type="ARBA" id="ARBA00008072"/>
    </source>
</evidence>
<evidence type="ECO:0000259" key="7">
    <source>
        <dbReference type="SMART" id="SM00829"/>
    </source>
</evidence>
<keyword evidence="5" id="KW-0560">Oxidoreductase</keyword>
<feature type="domain" description="Enoyl reductase (ER)" evidence="7">
    <location>
        <begin position="12"/>
        <end position="317"/>
    </location>
</feature>
<evidence type="ECO:0000256" key="5">
    <source>
        <dbReference type="ARBA" id="ARBA00023002"/>
    </source>
</evidence>
<reference evidence="8 9" key="1">
    <citation type="submission" date="2017-03" db="EMBL/GenBank/DDBJ databases">
        <title>Genomes of endolithic fungi from Antarctica.</title>
        <authorList>
            <person name="Coleine C."/>
            <person name="Masonjones S."/>
            <person name="Stajich J.E."/>
        </authorList>
    </citation>
    <scope>NUCLEOTIDE SEQUENCE [LARGE SCALE GENOMIC DNA]</scope>
    <source>
        <strain evidence="8 9">CCFEE 6314</strain>
    </source>
</reference>
<keyword evidence="3 6" id="KW-0479">Metal-binding</keyword>
<dbReference type="SMART" id="SM00829">
    <property type="entry name" value="PKS_ER"/>
    <property type="match status" value="1"/>
</dbReference>
<dbReference type="InterPro" id="IPR011032">
    <property type="entry name" value="GroES-like_sf"/>
</dbReference>
<dbReference type="PROSITE" id="PS00059">
    <property type="entry name" value="ADH_ZINC"/>
    <property type="match status" value="1"/>
</dbReference>
<evidence type="ECO:0000256" key="4">
    <source>
        <dbReference type="ARBA" id="ARBA00022833"/>
    </source>
</evidence>
<dbReference type="GO" id="GO:0004022">
    <property type="term" value="F:alcohol dehydrogenase (NAD+) activity"/>
    <property type="evidence" value="ECO:0007669"/>
    <property type="project" value="TreeGrafter"/>
</dbReference>
<accession>A0A438N5X4</accession>
<gene>
    <name evidence="8" type="ORF">B0A52_03532</name>
</gene>
<dbReference type="Gene3D" id="3.90.180.10">
    <property type="entry name" value="Medium-chain alcohol dehydrogenases, catalytic domain"/>
    <property type="match status" value="1"/>
</dbReference>
<comment type="caution">
    <text evidence="8">The sequence shown here is derived from an EMBL/GenBank/DDBJ whole genome shotgun (WGS) entry which is preliminary data.</text>
</comment>
<comment type="similarity">
    <text evidence="2 6">Belongs to the zinc-containing alcohol dehydrogenase family.</text>
</comment>
<name>A0A438N5X4_EXOME</name>
<dbReference type="SUPFAM" id="SSF50129">
    <property type="entry name" value="GroES-like"/>
    <property type="match status" value="1"/>
</dbReference>
<dbReference type="GO" id="GO:0005737">
    <property type="term" value="C:cytoplasm"/>
    <property type="evidence" value="ECO:0007669"/>
    <property type="project" value="TreeGrafter"/>
</dbReference>
<dbReference type="GO" id="GO:0008270">
    <property type="term" value="F:zinc ion binding"/>
    <property type="evidence" value="ECO:0007669"/>
    <property type="project" value="InterPro"/>
</dbReference>
<evidence type="ECO:0000313" key="9">
    <source>
        <dbReference type="Proteomes" id="UP000288859"/>
    </source>
</evidence>
<dbReference type="InterPro" id="IPR020843">
    <property type="entry name" value="ER"/>
</dbReference>
<comment type="cofactor">
    <cofactor evidence="1 6">
        <name>Zn(2+)</name>
        <dbReference type="ChEBI" id="CHEBI:29105"/>
    </cofactor>
</comment>
<dbReference type="InterPro" id="IPR013154">
    <property type="entry name" value="ADH-like_N"/>
</dbReference>
<dbReference type="OrthoDB" id="1879366at2759"/>
<dbReference type="Gene3D" id="3.40.50.720">
    <property type="entry name" value="NAD(P)-binding Rossmann-like Domain"/>
    <property type="match status" value="1"/>
</dbReference>
<evidence type="ECO:0000313" key="8">
    <source>
        <dbReference type="EMBL" id="RVX71166.1"/>
    </source>
</evidence>
<dbReference type="InterPro" id="IPR002328">
    <property type="entry name" value="ADH_Zn_CS"/>
</dbReference>
<proteinExistence type="inferred from homology"/>
<evidence type="ECO:0000256" key="6">
    <source>
        <dbReference type="RuleBase" id="RU361277"/>
    </source>
</evidence>
<dbReference type="PANTHER" id="PTHR42940:SF8">
    <property type="entry name" value="VACUOLAR PROTEIN SORTING-ASSOCIATED PROTEIN 11"/>
    <property type="match status" value="1"/>
</dbReference>
<dbReference type="Pfam" id="PF08240">
    <property type="entry name" value="ADH_N"/>
    <property type="match status" value="1"/>
</dbReference>
<dbReference type="PANTHER" id="PTHR42940">
    <property type="entry name" value="ALCOHOL DEHYDROGENASE 1-RELATED"/>
    <property type="match status" value="1"/>
</dbReference>
<dbReference type="SUPFAM" id="SSF51735">
    <property type="entry name" value="NAD(P)-binding Rossmann-fold domains"/>
    <property type="match status" value="1"/>
</dbReference>
<sequence length="322" mass="33238">MKAFQYERPAVGVKLKDVPVPEPTEGQVLIAVEAAGLCHSDCTIMNGKGNWVAKSPITLGHEVAGKIVRTGPGVSKFQVGDEVAVALLSHPLEKASWATAIGLGYDGGYAEYAIAYVDSLVKIPDGVTFAQAAVATDSISTAYHAVVTEGGVTGSTTVGIVGLGGLGLNGVTIASLQGATVYGFDIATEKFENAVLSGATKCFSSLSEASDITFDVILDFAGVGSTTAAAVSRVKPGGTVVLVGLGAAEATISTHDLVTRSIKIRGSIGASLQEFQIVLDLIAAGKISPFLQEIPFSEVGEGLERLDRNEVLGRLFTRPRKS</sequence>
<keyword evidence="4 6" id="KW-0862">Zinc</keyword>
<dbReference type="EMBL" id="NAJM01000019">
    <property type="protein sequence ID" value="RVX71166.1"/>
    <property type="molecule type" value="Genomic_DNA"/>
</dbReference>
<organism evidence="8 9">
    <name type="scientific">Exophiala mesophila</name>
    <name type="common">Black yeast-like fungus</name>
    <dbReference type="NCBI Taxonomy" id="212818"/>
    <lineage>
        <taxon>Eukaryota</taxon>
        <taxon>Fungi</taxon>
        <taxon>Dikarya</taxon>
        <taxon>Ascomycota</taxon>
        <taxon>Pezizomycotina</taxon>
        <taxon>Eurotiomycetes</taxon>
        <taxon>Chaetothyriomycetidae</taxon>
        <taxon>Chaetothyriales</taxon>
        <taxon>Herpotrichiellaceae</taxon>
        <taxon>Exophiala</taxon>
    </lineage>
</organism>
<dbReference type="InterPro" id="IPR036291">
    <property type="entry name" value="NAD(P)-bd_dom_sf"/>
</dbReference>